<dbReference type="Proteomes" id="UP001177670">
    <property type="component" value="Unassembled WGS sequence"/>
</dbReference>
<comment type="caution">
    <text evidence="2">The sequence shown here is derived from an EMBL/GenBank/DDBJ whole genome shotgun (WGS) entry which is preliminary data.</text>
</comment>
<organism evidence="2 3">
    <name type="scientific">Melipona bicolor</name>
    <dbReference type="NCBI Taxonomy" id="60889"/>
    <lineage>
        <taxon>Eukaryota</taxon>
        <taxon>Metazoa</taxon>
        <taxon>Ecdysozoa</taxon>
        <taxon>Arthropoda</taxon>
        <taxon>Hexapoda</taxon>
        <taxon>Insecta</taxon>
        <taxon>Pterygota</taxon>
        <taxon>Neoptera</taxon>
        <taxon>Endopterygota</taxon>
        <taxon>Hymenoptera</taxon>
        <taxon>Apocrita</taxon>
        <taxon>Aculeata</taxon>
        <taxon>Apoidea</taxon>
        <taxon>Anthophila</taxon>
        <taxon>Apidae</taxon>
        <taxon>Melipona</taxon>
    </lineage>
</organism>
<dbReference type="AlphaFoldDB" id="A0AA40GC44"/>
<gene>
    <name evidence="2" type="ORF">K0M31_007755</name>
</gene>
<keyword evidence="3" id="KW-1185">Reference proteome</keyword>
<feature type="transmembrane region" description="Helical" evidence="1">
    <location>
        <begin position="52"/>
        <end position="70"/>
    </location>
</feature>
<reference evidence="2" key="1">
    <citation type="submission" date="2021-10" db="EMBL/GenBank/DDBJ databases">
        <title>Melipona bicolor Genome sequencing and assembly.</title>
        <authorList>
            <person name="Araujo N.S."/>
            <person name="Arias M.C."/>
        </authorList>
    </citation>
    <scope>NUCLEOTIDE SEQUENCE</scope>
    <source>
        <strain evidence="2">USP_2M_L1-L4_2017</strain>
        <tissue evidence="2">Whole body</tissue>
    </source>
</reference>
<dbReference type="EMBL" id="JAHYIQ010000002">
    <property type="protein sequence ID" value="KAK1134989.1"/>
    <property type="molecule type" value="Genomic_DNA"/>
</dbReference>
<accession>A0AA40GC44</accession>
<name>A0AA40GC44_9HYME</name>
<evidence type="ECO:0000313" key="3">
    <source>
        <dbReference type="Proteomes" id="UP001177670"/>
    </source>
</evidence>
<sequence length="89" mass="9938">MLLVVFLGSAVGALTFLTVSVAYVPKENCSRFWQRPVSLKRLEKTASSYNPPYFLCAITLCMTLLICGAVEQVFVGFMEHVCALFRIAR</sequence>
<keyword evidence="1" id="KW-1133">Transmembrane helix</keyword>
<keyword evidence="1" id="KW-0812">Transmembrane</keyword>
<evidence type="ECO:0000313" key="2">
    <source>
        <dbReference type="EMBL" id="KAK1134989.1"/>
    </source>
</evidence>
<proteinExistence type="predicted"/>
<keyword evidence="1" id="KW-0472">Membrane</keyword>
<evidence type="ECO:0000256" key="1">
    <source>
        <dbReference type="SAM" id="Phobius"/>
    </source>
</evidence>
<protein>
    <submittedName>
        <fullName evidence="2">Uncharacterized protein</fullName>
    </submittedName>
</protein>